<evidence type="ECO:0000256" key="1">
    <source>
        <dbReference type="SAM" id="MobiDB-lite"/>
    </source>
</evidence>
<dbReference type="RefSeq" id="WP_121576155.1">
    <property type="nucleotide sequence ID" value="NZ_MJLZ01000044.1"/>
</dbReference>
<dbReference type="InterPro" id="IPR049923">
    <property type="entry name" value="AvrXv3-like"/>
</dbReference>
<evidence type="ECO:0000313" key="2">
    <source>
        <dbReference type="EMBL" id="RLM20018.1"/>
    </source>
</evidence>
<keyword evidence="3" id="KW-1185">Reference proteome</keyword>
<protein>
    <submittedName>
        <fullName evidence="2">Avirulence protein AvrXv3</fullName>
    </submittedName>
</protein>
<dbReference type="OrthoDB" id="7065981at2"/>
<dbReference type="AlphaFoldDB" id="A0A421DKJ8"/>
<organism evidence="2 3">
    <name type="scientific">Brenneria alni</name>
    <dbReference type="NCBI Taxonomy" id="71656"/>
    <lineage>
        <taxon>Bacteria</taxon>
        <taxon>Pseudomonadati</taxon>
        <taxon>Pseudomonadota</taxon>
        <taxon>Gammaproteobacteria</taxon>
        <taxon>Enterobacterales</taxon>
        <taxon>Pectobacteriaceae</taxon>
        <taxon>Brenneria</taxon>
    </lineage>
</organism>
<evidence type="ECO:0000313" key="3">
    <source>
        <dbReference type="Proteomes" id="UP000285648"/>
    </source>
</evidence>
<comment type="caution">
    <text evidence="2">The sequence shown here is derived from an EMBL/GenBank/DDBJ whole genome shotgun (WGS) entry which is preliminary data.</text>
</comment>
<feature type="region of interest" description="Disordered" evidence="1">
    <location>
        <begin position="13"/>
        <end position="44"/>
    </location>
</feature>
<dbReference type="Proteomes" id="UP000285648">
    <property type="component" value="Unassembled WGS sequence"/>
</dbReference>
<dbReference type="EMBL" id="MJLZ01000044">
    <property type="protein sequence ID" value="RLM20018.1"/>
    <property type="molecule type" value="Genomic_DNA"/>
</dbReference>
<sequence>MTSAINRYFYNPAEYPPLQKSTSAQNQAARSHPGAPLKNRDNEEPFPARLASSRIKRPTSPFTTLRQFELNRSYEIKGVGYSTTPAGLASTGTSKPGVLCLTDGMDLCLGVAVGGTKSSESKVRVFHVMPENSRAQWKIGDYVKNLQSDGYEVRAALHGGDDTSRSSMQKVSAVETVLSALDVPIDINETGGGSERNGPLGAVVNNDGSFKFVRELIRPPR</sequence>
<feature type="compositionally biased region" description="Polar residues" evidence="1">
    <location>
        <begin position="19"/>
        <end position="29"/>
    </location>
</feature>
<proteinExistence type="predicted"/>
<reference evidence="2 3" key="1">
    <citation type="submission" date="2016-09" db="EMBL/GenBank/DDBJ databases">
        <authorList>
            <person name="Doonan J."/>
            <person name="Pachebat J.A."/>
            <person name="Golyshin P.N."/>
            <person name="Denman S."/>
            <person name="Mcdonald J.E."/>
        </authorList>
    </citation>
    <scope>NUCLEOTIDE SEQUENCE [LARGE SCALE GENOMIC DNA]</scope>
    <source>
        <strain evidence="2 3">NCPPB 3934</strain>
    </source>
</reference>
<gene>
    <name evidence="2" type="ORF">BIY29_16000</name>
</gene>
<accession>A0A421DKJ8</accession>
<dbReference type="NCBIfam" id="NF041401">
    <property type="entry name" value="XopAF"/>
    <property type="match status" value="1"/>
</dbReference>
<name>A0A421DKJ8_9GAMM</name>